<evidence type="ECO:0000256" key="2">
    <source>
        <dbReference type="SAM" id="MobiDB-lite"/>
    </source>
</evidence>
<feature type="compositionally biased region" description="Basic residues" evidence="2">
    <location>
        <begin position="415"/>
        <end position="424"/>
    </location>
</feature>
<name>A0A914YM07_9BILA</name>
<dbReference type="GO" id="GO:0043565">
    <property type="term" value="F:sequence-specific DNA binding"/>
    <property type="evidence" value="ECO:0007669"/>
    <property type="project" value="TreeGrafter"/>
</dbReference>
<dbReference type="GO" id="GO:0042795">
    <property type="term" value="P:snRNA transcription by RNA polymerase II"/>
    <property type="evidence" value="ECO:0007669"/>
    <property type="project" value="TreeGrafter"/>
</dbReference>
<dbReference type="Proteomes" id="UP000887577">
    <property type="component" value="Unplaced"/>
</dbReference>
<dbReference type="PANTHER" id="PTHR15131">
    <property type="entry name" value="SMALL NUCLEAR RNA ACTIVATING COMPLEX, POLYPEPTIDE 1"/>
    <property type="match status" value="1"/>
</dbReference>
<dbReference type="AlphaFoldDB" id="A0A914YM07"/>
<keyword evidence="1" id="KW-0175">Coiled coil</keyword>
<accession>A0A914YM07</accession>
<evidence type="ECO:0000313" key="4">
    <source>
        <dbReference type="WBParaSite" id="PSU_v2.g20403.t1"/>
    </source>
</evidence>
<evidence type="ECO:0000313" key="3">
    <source>
        <dbReference type="Proteomes" id="UP000887577"/>
    </source>
</evidence>
<keyword evidence="3" id="KW-1185">Reference proteome</keyword>
<dbReference type="Pfam" id="PF09808">
    <property type="entry name" value="SNAPC1"/>
    <property type="match status" value="1"/>
</dbReference>
<sequence length="470" mass="54170">MAKKENDYNYLFKSALKSDVDDLFKQFYKGPLIYQHFLKCFKDVDFWTIFVGKITFMDSYEIFEEFFQHVASLIFPSALRKNKNRQGLSSSSFSNDMGKEYEQAESLFGIYLCYTAYFLQPQNEVKLIRINLELMEYLPTIMDNLLAERQLYALFCLQRLLSSKAFNIIPFAEDYNPLTIRQKRQAFKESDLDVKYNDLERVKHVVESQDVQFASELHQKYAELKRKLEVPPLLNQVKDDVKRHVDDIVKEAEEKLKKDQTEKQSESILDRMAALRHRAFTSEIRLPSHRRHREKVDEEEGQSGEADDDDEEERPAEAGSSKKRKGRKKVDTIQLRAKMHLGLAKAKTNRMRQATIGEGDLSDSELLRREVETDVADAIAKDVKKQSPRKRAKSSATESDLPSTQDDSPSAAVGARRRSQRLKSKGPAVEEGILLPGSNQATGVTKEALKLLEKKRDTDQALERLKALKK</sequence>
<dbReference type="GO" id="GO:0019185">
    <property type="term" value="C:snRNA-activating protein complex"/>
    <property type="evidence" value="ECO:0007669"/>
    <property type="project" value="TreeGrafter"/>
</dbReference>
<feature type="region of interest" description="Disordered" evidence="2">
    <location>
        <begin position="280"/>
        <end position="440"/>
    </location>
</feature>
<evidence type="ECO:0000256" key="1">
    <source>
        <dbReference type="SAM" id="Coils"/>
    </source>
</evidence>
<feature type="compositionally biased region" description="Polar residues" evidence="2">
    <location>
        <begin position="394"/>
        <end position="408"/>
    </location>
</feature>
<feature type="compositionally biased region" description="Acidic residues" evidence="2">
    <location>
        <begin position="297"/>
        <end position="314"/>
    </location>
</feature>
<dbReference type="PANTHER" id="PTHR15131:SF3">
    <property type="entry name" value="SNRNA-ACTIVATING PROTEIN COMPLEX SUBUNIT 1"/>
    <property type="match status" value="1"/>
</dbReference>
<dbReference type="GO" id="GO:0042796">
    <property type="term" value="P:snRNA transcription by RNA polymerase III"/>
    <property type="evidence" value="ECO:0007669"/>
    <property type="project" value="TreeGrafter"/>
</dbReference>
<reference evidence="4" key="1">
    <citation type="submission" date="2022-11" db="UniProtKB">
        <authorList>
            <consortium name="WormBaseParasite"/>
        </authorList>
    </citation>
    <scope>IDENTIFICATION</scope>
</reference>
<protein>
    <submittedName>
        <fullName evidence="4">snRNA-activating protein complex subunit 1</fullName>
    </submittedName>
</protein>
<organism evidence="3 4">
    <name type="scientific">Panagrolaimus superbus</name>
    <dbReference type="NCBI Taxonomy" id="310955"/>
    <lineage>
        <taxon>Eukaryota</taxon>
        <taxon>Metazoa</taxon>
        <taxon>Ecdysozoa</taxon>
        <taxon>Nematoda</taxon>
        <taxon>Chromadorea</taxon>
        <taxon>Rhabditida</taxon>
        <taxon>Tylenchina</taxon>
        <taxon>Panagrolaimomorpha</taxon>
        <taxon>Panagrolaimoidea</taxon>
        <taxon>Panagrolaimidae</taxon>
        <taxon>Panagrolaimus</taxon>
    </lineage>
</organism>
<dbReference type="InterPro" id="IPR019188">
    <property type="entry name" value="SNAPC1"/>
</dbReference>
<dbReference type="WBParaSite" id="PSU_v2.g20403.t1">
    <property type="protein sequence ID" value="PSU_v2.g20403.t1"/>
    <property type="gene ID" value="PSU_v2.g20403"/>
</dbReference>
<proteinExistence type="predicted"/>
<feature type="coiled-coil region" evidence="1">
    <location>
        <begin position="249"/>
        <end position="278"/>
    </location>
</feature>